<dbReference type="InterPro" id="IPR012947">
    <property type="entry name" value="tRNA_SAD"/>
</dbReference>
<keyword evidence="4" id="KW-0547">Nucleotide-binding</keyword>
<dbReference type="AlphaFoldDB" id="A0A0L0F9N1"/>
<dbReference type="PANTHER" id="PTHR11451">
    <property type="entry name" value="THREONINE-TRNA LIGASE"/>
    <property type="match status" value="1"/>
</dbReference>
<evidence type="ECO:0000259" key="10">
    <source>
        <dbReference type="SMART" id="SM00863"/>
    </source>
</evidence>
<accession>A0A0L0F9N1</accession>
<evidence type="ECO:0000256" key="2">
    <source>
        <dbReference type="ARBA" id="ARBA00013163"/>
    </source>
</evidence>
<dbReference type="FunFam" id="3.30.980.10:FF:000005">
    <property type="entry name" value="Threonyl-tRNA synthetase, mitochondrial"/>
    <property type="match status" value="1"/>
</dbReference>
<feature type="non-terminal residue" evidence="11">
    <location>
        <position position="1"/>
    </location>
</feature>
<protein>
    <recommendedName>
        <fullName evidence="2">threonine--tRNA ligase</fullName>
        <ecNumber evidence="2">6.1.1.3</ecNumber>
    </recommendedName>
    <alternativeName>
        <fullName evidence="8">Threonyl-tRNA synthetase</fullName>
    </alternativeName>
</protein>
<reference evidence="11 12" key="1">
    <citation type="submission" date="2011-02" db="EMBL/GenBank/DDBJ databases">
        <title>The Genome Sequence of Sphaeroforma arctica JP610.</title>
        <authorList>
            <consortium name="The Broad Institute Genome Sequencing Platform"/>
            <person name="Russ C."/>
            <person name="Cuomo C."/>
            <person name="Young S.K."/>
            <person name="Zeng Q."/>
            <person name="Gargeya S."/>
            <person name="Alvarado L."/>
            <person name="Berlin A."/>
            <person name="Chapman S.B."/>
            <person name="Chen Z."/>
            <person name="Freedman E."/>
            <person name="Gellesch M."/>
            <person name="Goldberg J."/>
            <person name="Griggs A."/>
            <person name="Gujja S."/>
            <person name="Heilman E."/>
            <person name="Heiman D."/>
            <person name="Howarth C."/>
            <person name="Mehta T."/>
            <person name="Neiman D."/>
            <person name="Pearson M."/>
            <person name="Roberts A."/>
            <person name="Saif S."/>
            <person name="Shea T."/>
            <person name="Shenoy N."/>
            <person name="Sisk P."/>
            <person name="Stolte C."/>
            <person name="Sykes S."/>
            <person name="White J."/>
            <person name="Yandava C."/>
            <person name="Burger G."/>
            <person name="Gray M.W."/>
            <person name="Holland P.W.H."/>
            <person name="King N."/>
            <person name="Lang F.B.F."/>
            <person name="Roger A.J."/>
            <person name="Ruiz-Trillo I."/>
            <person name="Haas B."/>
            <person name="Nusbaum C."/>
            <person name="Birren B."/>
        </authorList>
    </citation>
    <scope>NUCLEOTIDE SEQUENCE [LARGE SCALE GENOMIC DNA]</scope>
    <source>
        <strain evidence="11 12">JP610</strain>
    </source>
</reference>
<keyword evidence="7" id="KW-0030">Aminoacyl-tRNA synthetase</keyword>
<dbReference type="RefSeq" id="XP_014147322.1">
    <property type="nucleotide sequence ID" value="XM_014291847.1"/>
</dbReference>
<dbReference type="InterPro" id="IPR018163">
    <property type="entry name" value="Thr/Ala-tRNA-synth_IIc_edit"/>
</dbReference>
<keyword evidence="6" id="KW-0648">Protein biosynthesis</keyword>
<feature type="non-terminal residue" evidence="11">
    <location>
        <position position="134"/>
    </location>
</feature>
<comment type="similarity">
    <text evidence="1">Belongs to the class-II aminoacyl-tRNA synthetase family.</text>
</comment>
<proteinExistence type="inferred from homology"/>
<name>A0A0L0F9N1_9EUKA</name>
<dbReference type="EMBL" id="KQ245641">
    <property type="protein sequence ID" value="KNC73420.1"/>
    <property type="molecule type" value="Genomic_DNA"/>
</dbReference>
<evidence type="ECO:0000256" key="1">
    <source>
        <dbReference type="ARBA" id="ARBA00008226"/>
    </source>
</evidence>
<dbReference type="GO" id="GO:0005739">
    <property type="term" value="C:mitochondrion"/>
    <property type="evidence" value="ECO:0007669"/>
    <property type="project" value="TreeGrafter"/>
</dbReference>
<evidence type="ECO:0000256" key="8">
    <source>
        <dbReference type="ARBA" id="ARBA00031900"/>
    </source>
</evidence>
<evidence type="ECO:0000256" key="7">
    <source>
        <dbReference type="ARBA" id="ARBA00023146"/>
    </source>
</evidence>
<evidence type="ECO:0000256" key="9">
    <source>
        <dbReference type="ARBA" id="ARBA00049515"/>
    </source>
</evidence>
<dbReference type="Pfam" id="PF07973">
    <property type="entry name" value="tRNA_SAD"/>
    <property type="match status" value="1"/>
</dbReference>
<dbReference type="SUPFAM" id="SSF55186">
    <property type="entry name" value="ThrRS/AlaRS common domain"/>
    <property type="match status" value="1"/>
</dbReference>
<dbReference type="Proteomes" id="UP000054560">
    <property type="component" value="Unassembled WGS sequence"/>
</dbReference>
<dbReference type="EC" id="6.1.1.3" evidence="2"/>
<organism evidence="11 12">
    <name type="scientific">Sphaeroforma arctica JP610</name>
    <dbReference type="NCBI Taxonomy" id="667725"/>
    <lineage>
        <taxon>Eukaryota</taxon>
        <taxon>Ichthyosporea</taxon>
        <taxon>Ichthyophonida</taxon>
        <taxon>Sphaeroforma</taxon>
    </lineage>
</organism>
<dbReference type="GeneID" id="25914526"/>
<evidence type="ECO:0000313" key="11">
    <source>
        <dbReference type="EMBL" id="KNC73420.1"/>
    </source>
</evidence>
<dbReference type="SMART" id="SM00863">
    <property type="entry name" value="tRNA_SAD"/>
    <property type="match status" value="1"/>
</dbReference>
<sequence>AHGEFFYEGRRFDGQSIGEADLQTISKSALKVIKQAHAFERLEVSKAQALELFQHNEYKKHFINKADETVTFTAYKMGALVDLCKGPHIRHTGQLGAFHAHKLSGAYFLGDPSRDQLQRVYGVAYPAGPDSRGK</sequence>
<comment type="catalytic activity">
    <reaction evidence="9">
        <text>tRNA(Thr) + L-threonine + ATP = L-threonyl-tRNA(Thr) + AMP + diphosphate + H(+)</text>
        <dbReference type="Rhea" id="RHEA:24624"/>
        <dbReference type="Rhea" id="RHEA-COMP:9670"/>
        <dbReference type="Rhea" id="RHEA-COMP:9704"/>
        <dbReference type="ChEBI" id="CHEBI:15378"/>
        <dbReference type="ChEBI" id="CHEBI:30616"/>
        <dbReference type="ChEBI" id="CHEBI:33019"/>
        <dbReference type="ChEBI" id="CHEBI:57926"/>
        <dbReference type="ChEBI" id="CHEBI:78442"/>
        <dbReference type="ChEBI" id="CHEBI:78534"/>
        <dbReference type="ChEBI" id="CHEBI:456215"/>
        <dbReference type="EC" id="6.1.1.3"/>
    </reaction>
</comment>
<dbReference type="STRING" id="667725.A0A0L0F9N1"/>
<evidence type="ECO:0000256" key="6">
    <source>
        <dbReference type="ARBA" id="ARBA00022917"/>
    </source>
</evidence>
<dbReference type="GO" id="GO:0005524">
    <property type="term" value="F:ATP binding"/>
    <property type="evidence" value="ECO:0007669"/>
    <property type="project" value="UniProtKB-KW"/>
</dbReference>
<dbReference type="OrthoDB" id="5423599at2759"/>
<gene>
    <name evidence="11" type="ORF">SARC_14022</name>
</gene>
<evidence type="ECO:0000256" key="5">
    <source>
        <dbReference type="ARBA" id="ARBA00022840"/>
    </source>
</evidence>
<dbReference type="eggNOG" id="KOG1637">
    <property type="taxonomic scope" value="Eukaryota"/>
</dbReference>
<keyword evidence="12" id="KW-1185">Reference proteome</keyword>
<evidence type="ECO:0000256" key="3">
    <source>
        <dbReference type="ARBA" id="ARBA00022598"/>
    </source>
</evidence>
<dbReference type="Gene3D" id="3.30.980.10">
    <property type="entry name" value="Threonyl-trna Synthetase, Chain A, domain 2"/>
    <property type="match status" value="1"/>
</dbReference>
<evidence type="ECO:0000313" key="12">
    <source>
        <dbReference type="Proteomes" id="UP000054560"/>
    </source>
</evidence>
<dbReference type="GO" id="GO:0004829">
    <property type="term" value="F:threonine-tRNA ligase activity"/>
    <property type="evidence" value="ECO:0007669"/>
    <property type="project" value="UniProtKB-EC"/>
</dbReference>
<keyword evidence="5" id="KW-0067">ATP-binding</keyword>
<dbReference type="PANTHER" id="PTHR11451:SF46">
    <property type="entry name" value="THREONINE--TRNA LIGASE"/>
    <property type="match status" value="1"/>
</dbReference>
<keyword evidence="3" id="KW-0436">Ligase</keyword>
<evidence type="ECO:0000256" key="4">
    <source>
        <dbReference type="ARBA" id="ARBA00022741"/>
    </source>
</evidence>
<dbReference type="GO" id="GO:0006435">
    <property type="term" value="P:threonyl-tRNA aminoacylation"/>
    <property type="evidence" value="ECO:0007669"/>
    <property type="project" value="TreeGrafter"/>
</dbReference>
<feature type="domain" description="Threonyl/alanyl tRNA synthetase SAD" evidence="10">
    <location>
        <begin position="72"/>
        <end position="121"/>
    </location>
</feature>